<name>A0A5R8ZGV3_9PSED</name>
<dbReference type="Proteomes" id="UP000309819">
    <property type="component" value="Unassembled WGS sequence"/>
</dbReference>
<gene>
    <name evidence="2" type="ORF">FEM01_02075</name>
</gene>
<keyword evidence="3" id="KW-1185">Reference proteome</keyword>
<proteinExistence type="predicted"/>
<protein>
    <submittedName>
        <fullName evidence="2">Adhesin</fullName>
    </submittedName>
</protein>
<dbReference type="AlphaFoldDB" id="A0A5R8ZGV3"/>
<evidence type="ECO:0000313" key="3">
    <source>
        <dbReference type="Proteomes" id="UP000309819"/>
    </source>
</evidence>
<dbReference type="RefSeq" id="WP_138217624.1">
    <property type="nucleotide sequence ID" value="NZ_VAUO01000001.1"/>
</dbReference>
<feature type="chain" id="PRO_5024429739" evidence="1">
    <location>
        <begin position="18"/>
        <end position="189"/>
    </location>
</feature>
<sequence length="189" mass="19300">MKPVLIALTAFALPALAQPPVVNTADIDSSGARYQGVMSVNQAAGDQQQQANARAIALGHEASANTQIRQHTQASADPSMGAAANIQGDAFSRGNGILGVNQSAGAGNQQANAVRLSVSAQPLSLDDSVLLQQNVTLISNSDATDTSTGYRQVSTSDQAFTGSRGVIQLNQSAGVGNRTANTLSVRVAN</sequence>
<comment type="caution">
    <text evidence="2">The sequence shown here is derived from an EMBL/GenBank/DDBJ whole genome shotgun (WGS) entry which is preliminary data.</text>
</comment>
<reference evidence="2 3" key="1">
    <citation type="submission" date="2019-05" db="EMBL/GenBank/DDBJ databases">
        <title>Pseudomonas sp. SC006 isolated from lettuce that can produce HBGAs.</title>
        <authorList>
            <person name="Wang D."/>
            <person name="Liao N."/>
            <person name="Liu D."/>
            <person name="Zhang Z."/>
            <person name="Zou S."/>
        </authorList>
    </citation>
    <scope>NUCLEOTIDE SEQUENCE [LARGE SCALE GENOMIC DNA]</scope>
    <source>
        <strain evidence="2 3">SC006</strain>
    </source>
</reference>
<dbReference type="OrthoDB" id="7008646at2"/>
<organism evidence="2 3">
    <name type="scientific">Pseudomonas mosselii</name>
    <dbReference type="NCBI Taxonomy" id="78327"/>
    <lineage>
        <taxon>Bacteria</taxon>
        <taxon>Pseudomonadati</taxon>
        <taxon>Pseudomonadota</taxon>
        <taxon>Gammaproteobacteria</taxon>
        <taxon>Pseudomonadales</taxon>
        <taxon>Pseudomonadaceae</taxon>
        <taxon>Pseudomonas</taxon>
    </lineage>
</organism>
<feature type="signal peptide" evidence="1">
    <location>
        <begin position="1"/>
        <end position="17"/>
    </location>
</feature>
<accession>A0A5R8ZGV3</accession>
<evidence type="ECO:0000256" key="1">
    <source>
        <dbReference type="SAM" id="SignalP"/>
    </source>
</evidence>
<dbReference type="EMBL" id="VAUO01000001">
    <property type="protein sequence ID" value="TLP64990.1"/>
    <property type="molecule type" value="Genomic_DNA"/>
</dbReference>
<keyword evidence="1" id="KW-0732">Signal</keyword>
<evidence type="ECO:0000313" key="2">
    <source>
        <dbReference type="EMBL" id="TLP64990.1"/>
    </source>
</evidence>